<dbReference type="Proteomes" id="UP000236594">
    <property type="component" value="Unassembled WGS sequence"/>
</dbReference>
<dbReference type="OrthoDB" id="672038at2"/>
<keyword evidence="2" id="KW-1185">Reference proteome</keyword>
<dbReference type="EMBL" id="PPED02000003">
    <property type="protein sequence ID" value="PWN69035.1"/>
    <property type="molecule type" value="Genomic_DNA"/>
</dbReference>
<reference evidence="1 2" key="1">
    <citation type="submission" date="2018-04" db="EMBL/GenBank/DDBJ databases">
        <title>Draft Genome Sequence of Phosphate-Solubilizing Chryseobacterium sp. ISE14 that is a Biocontrol and Plant Growth-Promoting Rhizobacterium Isolated from Cucumber.</title>
        <authorList>
            <person name="Jeong J.-J."/>
            <person name="Sang M.K."/>
            <person name="Choi I.-G."/>
            <person name="Kim K.D."/>
        </authorList>
    </citation>
    <scope>NUCLEOTIDE SEQUENCE [LARGE SCALE GENOMIC DNA]</scope>
    <source>
        <strain evidence="1 2">ISE14</strain>
    </source>
</reference>
<evidence type="ECO:0000313" key="1">
    <source>
        <dbReference type="EMBL" id="PWN69035.1"/>
    </source>
</evidence>
<proteinExistence type="predicted"/>
<accession>A0A316X5F0</accession>
<gene>
    <name evidence="1" type="ORF">C1631_013275</name>
</gene>
<comment type="caution">
    <text evidence="1">The sequence shown here is derived from an EMBL/GenBank/DDBJ whole genome shotgun (WGS) entry which is preliminary data.</text>
</comment>
<organism evidence="1 2">
    <name type="scientific">Chryseobacterium phosphatilyticum</name>
    <dbReference type="NCBI Taxonomy" id="475075"/>
    <lineage>
        <taxon>Bacteria</taxon>
        <taxon>Pseudomonadati</taxon>
        <taxon>Bacteroidota</taxon>
        <taxon>Flavobacteriia</taxon>
        <taxon>Flavobacteriales</taxon>
        <taxon>Weeksellaceae</taxon>
        <taxon>Chryseobacterium group</taxon>
        <taxon>Chryseobacterium</taxon>
    </lineage>
</organism>
<dbReference type="AlphaFoldDB" id="A0A316X5F0"/>
<evidence type="ECO:0000313" key="2">
    <source>
        <dbReference type="Proteomes" id="UP000236594"/>
    </source>
</evidence>
<sequence>MRVKLLYLVFILLVTAGLSPAREKAPLMEAVTKQDTMKLRATFNEEDILANEYLKKRLKPIQTNFKRINSIRKWSSVKKKNIEGESAEGGEATFYYKDNHLEKVMARHYGEMGQVLIEYYLLKGRLSFVFEKDYQYNRPMFYDVKAMKESGDIEAFDFKKSEITETRNYFEKGNLIHIVNSQDCGAPFSEEYTREEEKSITEGFERLLKLSQEKE</sequence>
<name>A0A316X5F0_9FLAO</name>
<dbReference type="RefSeq" id="WP_109712654.1">
    <property type="nucleotide sequence ID" value="NZ_PPED02000003.1"/>
</dbReference>
<protein>
    <submittedName>
        <fullName evidence="1">Uncharacterized protein</fullName>
    </submittedName>
</protein>